<evidence type="ECO:0000313" key="3">
    <source>
        <dbReference type="EMBL" id="GBP99594.1"/>
    </source>
</evidence>
<dbReference type="InterPro" id="IPR029063">
    <property type="entry name" value="SAM-dependent_MTases_sf"/>
</dbReference>
<protein>
    <submittedName>
        <fullName evidence="3">Methyltransferase domain-containing protein</fullName>
    </submittedName>
</protein>
<organism evidence="3 4">
    <name type="scientific">Streptomyces spongiicola</name>
    <dbReference type="NCBI Taxonomy" id="1690221"/>
    <lineage>
        <taxon>Bacteria</taxon>
        <taxon>Bacillati</taxon>
        <taxon>Actinomycetota</taxon>
        <taxon>Actinomycetes</taxon>
        <taxon>Kitasatosporales</taxon>
        <taxon>Streptomycetaceae</taxon>
        <taxon>Streptomyces</taxon>
    </lineage>
</organism>
<dbReference type="Pfam" id="PF13649">
    <property type="entry name" value="Methyltransf_25"/>
    <property type="match status" value="1"/>
</dbReference>
<evidence type="ECO:0000259" key="2">
    <source>
        <dbReference type="Pfam" id="PF13649"/>
    </source>
</evidence>
<dbReference type="Gene3D" id="3.40.50.150">
    <property type="entry name" value="Vaccinia Virus protein VP39"/>
    <property type="match status" value="1"/>
</dbReference>
<dbReference type="PANTHER" id="PTHR43591">
    <property type="entry name" value="METHYLTRANSFERASE"/>
    <property type="match status" value="1"/>
</dbReference>
<feature type="compositionally biased region" description="Low complexity" evidence="1">
    <location>
        <begin position="1"/>
        <end position="12"/>
    </location>
</feature>
<reference evidence="3 4" key="1">
    <citation type="submission" date="2018-07" db="EMBL/GenBank/DDBJ databases">
        <title>Whole Genome Shotgun Sequence of Streptomyces spongiicola strain 531S.</title>
        <authorList>
            <person name="Dohra H."/>
            <person name="Kodani S."/>
        </authorList>
    </citation>
    <scope>NUCLEOTIDE SEQUENCE [LARGE SCALE GENOMIC DNA]</scope>
    <source>
        <strain evidence="3 4">531S</strain>
    </source>
</reference>
<keyword evidence="3" id="KW-0808">Transferase</keyword>
<dbReference type="CDD" id="cd02440">
    <property type="entry name" value="AdoMet_MTases"/>
    <property type="match status" value="1"/>
</dbReference>
<dbReference type="InterPro" id="IPR041698">
    <property type="entry name" value="Methyltransf_25"/>
</dbReference>
<feature type="domain" description="Methyltransferase" evidence="2">
    <location>
        <begin position="73"/>
        <end position="165"/>
    </location>
</feature>
<dbReference type="PANTHER" id="PTHR43591:SF24">
    <property type="entry name" value="2-METHOXY-6-POLYPRENYL-1,4-BENZOQUINOL METHYLASE, MITOCHONDRIAL"/>
    <property type="match status" value="1"/>
</dbReference>
<dbReference type="EMBL" id="BGZL01000002">
    <property type="protein sequence ID" value="GBP99594.1"/>
    <property type="molecule type" value="Genomic_DNA"/>
</dbReference>
<evidence type="ECO:0000313" key="4">
    <source>
        <dbReference type="Proteomes" id="UP000265354"/>
    </source>
</evidence>
<feature type="region of interest" description="Disordered" evidence="1">
    <location>
        <begin position="1"/>
        <end position="31"/>
    </location>
</feature>
<comment type="caution">
    <text evidence="3">The sequence shown here is derived from an EMBL/GenBank/DDBJ whole genome shotgun (WGS) entry which is preliminary data.</text>
</comment>
<sequence>MAAGRPVRPGGRAAREVRGMGDATGTSGTDRAVKAKHRAMWALGDYAAVADELIPSLGAALVEACGIGAGTRVLDVAAGTGNAAIPAALAGADVVASDLTPELLDAGRLIAEGLGAELEWREADAEALPFADGTFDTVMSCVGVMFAPHHQAGADEMLRVCRPGGTIGLVNWTPESFVGRMFAMMKPYAPPPPPGAQPPPLWGDEEHVRALLGERVASVDARRAGVRVDRFTTPEELRDYFKENYGPTIAVYRNIADSPERVAALNRELAELARGHARFTGGADGMAMEWEYLLLTARRS</sequence>
<keyword evidence="3" id="KW-0489">Methyltransferase</keyword>
<gene>
    <name evidence="3" type="ORF">SSP531S_09890</name>
</gene>
<dbReference type="SUPFAM" id="SSF53335">
    <property type="entry name" value="S-adenosyl-L-methionine-dependent methyltransferases"/>
    <property type="match status" value="1"/>
</dbReference>
<dbReference type="GO" id="GO:0032259">
    <property type="term" value="P:methylation"/>
    <property type="evidence" value="ECO:0007669"/>
    <property type="project" value="UniProtKB-KW"/>
</dbReference>
<evidence type="ECO:0000256" key="1">
    <source>
        <dbReference type="SAM" id="MobiDB-lite"/>
    </source>
</evidence>
<dbReference type="AlphaFoldDB" id="A0A388SX73"/>
<name>A0A388SX73_9ACTN</name>
<dbReference type="Proteomes" id="UP000265354">
    <property type="component" value="Unassembled WGS sequence"/>
</dbReference>
<accession>A0A388SX73</accession>
<dbReference type="GO" id="GO:0008168">
    <property type="term" value="F:methyltransferase activity"/>
    <property type="evidence" value="ECO:0007669"/>
    <property type="project" value="UniProtKB-KW"/>
</dbReference>
<proteinExistence type="predicted"/>